<keyword evidence="5 9" id="KW-0067">ATP-binding</keyword>
<feature type="domain" description="Helicase ATP-binding" evidence="11">
    <location>
        <begin position="170"/>
        <end position="343"/>
    </location>
</feature>
<dbReference type="InterPro" id="IPR050079">
    <property type="entry name" value="DEAD_box_RNA_helicase"/>
</dbReference>
<dbReference type="InterPro" id="IPR044764">
    <property type="entry name" value="DDX52/Rok1_DEADc"/>
</dbReference>
<dbReference type="OrthoDB" id="360161at2759"/>
<evidence type="ECO:0000259" key="11">
    <source>
        <dbReference type="PROSITE" id="PS51192"/>
    </source>
</evidence>
<comment type="similarity">
    <text evidence="7">Belongs to the DEAD box helicase family. DDX52/ROK1 subfamily.</text>
</comment>
<dbReference type="Pfam" id="PF00270">
    <property type="entry name" value="DEAD"/>
    <property type="match status" value="1"/>
</dbReference>
<gene>
    <name evidence="12" type="ORF">BJ684DRAFT_11344</name>
</gene>
<dbReference type="GO" id="GO:0003724">
    <property type="term" value="F:RNA helicase activity"/>
    <property type="evidence" value="ECO:0007669"/>
    <property type="project" value="UniProtKB-EC"/>
</dbReference>
<evidence type="ECO:0000256" key="1">
    <source>
        <dbReference type="ARBA" id="ARBA00012552"/>
    </source>
</evidence>
<feature type="compositionally biased region" description="Basic and acidic residues" evidence="10">
    <location>
        <begin position="77"/>
        <end position="90"/>
    </location>
</feature>
<keyword evidence="6" id="KW-0694">RNA-binding</keyword>
<comment type="catalytic activity">
    <reaction evidence="8">
        <text>ATP + H2O = ADP + phosphate + H(+)</text>
        <dbReference type="Rhea" id="RHEA:13065"/>
        <dbReference type="ChEBI" id="CHEBI:15377"/>
        <dbReference type="ChEBI" id="CHEBI:15378"/>
        <dbReference type="ChEBI" id="CHEBI:30616"/>
        <dbReference type="ChEBI" id="CHEBI:43474"/>
        <dbReference type="ChEBI" id="CHEBI:456216"/>
        <dbReference type="EC" id="3.6.4.13"/>
    </reaction>
</comment>
<protein>
    <recommendedName>
        <fullName evidence="1">RNA helicase</fullName>
        <ecNumber evidence="1">3.6.4.13</ecNumber>
    </recommendedName>
</protein>
<dbReference type="GO" id="GO:0016787">
    <property type="term" value="F:hydrolase activity"/>
    <property type="evidence" value="ECO:0007669"/>
    <property type="project" value="UniProtKB-KW"/>
</dbReference>
<dbReference type="EMBL" id="KZ988293">
    <property type="protein sequence ID" value="RKP12549.1"/>
    <property type="molecule type" value="Genomic_DNA"/>
</dbReference>
<evidence type="ECO:0000256" key="2">
    <source>
        <dbReference type="ARBA" id="ARBA00022741"/>
    </source>
</evidence>
<sequence length="348" mass="38091">MEFFHALGGGARFNKKRFAQDVELFSSSTGTDQEGKSKPSGIALPSEQEVAGLLDELDVLPSGTTPSNEGSKRRKKHVEEGESGNKEKSTEVMGNFLPMNKTRLPTDLFFTTQIKTYLKSKRIRTYGDDVPAPITSFPEMTTRYNAKPYLTKNLVQSAFTRPTPIQQQAIPIVLSGRELMACAPTGSGKTLAFACPILHALGEPRKAGYRAIVVSPTRELSQQIYGVFKTLSKGKKFKVCMLTKATASTQANNPKLREKFDLLITTPLRLVHGIQQGEVDLSGVEHLVLDEADKLLEAGFVEQMDEILAACSNPKLQKMLFSATLPSGVEALASTIMKDPIRVVVGEK</sequence>
<dbReference type="InterPro" id="IPR027417">
    <property type="entry name" value="P-loop_NTPase"/>
</dbReference>
<dbReference type="Gene3D" id="3.40.50.300">
    <property type="entry name" value="P-loop containing nucleotide triphosphate hydrolases"/>
    <property type="match status" value="1"/>
</dbReference>
<proteinExistence type="inferred from homology"/>
<dbReference type="GO" id="GO:0005829">
    <property type="term" value="C:cytosol"/>
    <property type="evidence" value="ECO:0007669"/>
    <property type="project" value="TreeGrafter"/>
</dbReference>
<dbReference type="SMART" id="SM00487">
    <property type="entry name" value="DEXDc"/>
    <property type="match status" value="1"/>
</dbReference>
<keyword evidence="13" id="KW-1185">Reference proteome</keyword>
<evidence type="ECO:0000313" key="13">
    <source>
        <dbReference type="Proteomes" id="UP000267251"/>
    </source>
</evidence>
<evidence type="ECO:0000256" key="8">
    <source>
        <dbReference type="ARBA" id="ARBA00047984"/>
    </source>
</evidence>
<dbReference type="EC" id="3.6.4.13" evidence="1"/>
<evidence type="ECO:0000256" key="10">
    <source>
        <dbReference type="SAM" id="MobiDB-lite"/>
    </source>
</evidence>
<keyword evidence="2 9" id="KW-0547">Nucleotide-binding</keyword>
<dbReference type="PROSITE" id="PS00039">
    <property type="entry name" value="DEAD_ATP_HELICASE"/>
    <property type="match status" value="1"/>
</dbReference>
<dbReference type="GO" id="GO:0005524">
    <property type="term" value="F:ATP binding"/>
    <property type="evidence" value="ECO:0007669"/>
    <property type="project" value="UniProtKB-KW"/>
</dbReference>
<evidence type="ECO:0000256" key="4">
    <source>
        <dbReference type="ARBA" id="ARBA00022806"/>
    </source>
</evidence>
<name>A0A4V1IXX2_9FUNG</name>
<feature type="region of interest" description="Disordered" evidence="10">
    <location>
        <begin position="26"/>
        <end position="91"/>
    </location>
</feature>
<dbReference type="InterPro" id="IPR011545">
    <property type="entry name" value="DEAD/DEAH_box_helicase_dom"/>
</dbReference>
<dbReference type="GO" id="GO:0030490">
    <property type="term" value="P:maturation of SSU-rRNA"/>
    <property type="evidence" value="ECO:0007669"/>
    <property type="project" value="InterPro"/>
</dbReference>
<dbReference type="PANTHER" id="PTHR47959">
    <property type="entry name" value="ATP-DEPENDENT RNA HELICASE RHLE-RELATED"/>
    <property type="match status" value="1"/>
</dbReference>
<dbReference type="InterPro" id="IPR014001">
    <property type="entry name" value="Helicase_ATP-bd"/>
</dbReference>
<dbReference type="CDD" id="cd17957">
    <property type="entry name" value="DEADc_DDX52"/>
    <property type="match status" value="1"/>
</dbReference>
<evidence type="ECO:0000256" key="5">
    <source>
        <dbReference type="ARBA" id="ARBA00022840"/>
    </source>
</evidence>
<reference evidence="13" key="1">
    <citation type="journal article" date="2018" name="Nat. Microbiol.">
        <title>Leveraging single-cell genomics to expand the fungal tree of life.</title>
        <authorList>
            <person name="Ahrendt S.R."/>
            <person name="Quandt C.A."/>
            <person name="Ciobanu D."/>
            <person name="Clum A."/>
            <person name="Salamov A."/>
            <person name="Andreopoulos B."/>
            <person name="Cheng J.F."/>
            <person name="Woyke T."/>
            <person name="Pelin A."/>
            <person name="Henrissat B."/>
            <person name="Reynolds N.K."/>
            <person name="Benny G.L."/>
            <person name="Smith M.E."/>
            <person name="James T.Y."/>
            <person name="Grigoriev I.V."/>
        </authorList>
    </citation>
    <scope>NUCLEOTIDE SEQUENCE [LARGE SCALE GENOMIC DNA]</scope>
</reference>
<dbReference type="GO" id="GO:0003723">
    <property type="term" value="F:RNA binding"/>
    <property type="evidence" value="ECO:0007669"/>
    <property type="project" value="UniProtKB-KW"/>
</dbReference>
<evidence type="ECO:0000313" key="12">
    <source>
        <dbReference type="EMBL" id="RKP12549.1"/>
    </source>
</evidence>
<dbReference type="AlphaFoldDB" id="A0A4V1IXX2"/>
<dbReference type="Proteomes" id="UP000267251">
    <property type="component" value="Unassembled WGS sequence"/>
</dbReference>
<organism evidence="12 13">
    <name type="scientific">Piptocephalis cylindrospora</name>
    <dbReference type="NCBI Taxonomy" id="1907219"/>
    <lineage>
        <taxon>Eukaryota</taxon>
        <taxon>Fungi</taxon>
        <taxon>Fungi incertae sedis</taxon>
        <taxon>Zoopagomycota</taxon>
        <taxon>Zoopagomycotina</taxon>
        <taxon>Zoopagomycetes</taxon>
        <taxon>Zoopagales</taxon>
        <taxon>Piptocephalidaceae</taxon>
        <taxon>Piptocephalis</taxon>
    </lineage>
</organism>
<evidence type="ECO:0000256" key="9">
    <source>
        <dbReference type="RuleBase" id="RU000492"/>
    </source>
</evidence>
<evidence type="ECO:0000256" key="7">
    <source>
        <dbReference type="ARBA" id="ARBA00024355"/>
    </source>
</evidence>
<accession>A0A4V1IXX2</accession>
<evidence type="ECO:0000256" key="3">
    <source>
        <dbReference type="ARBA" id="ARBA00022801"/>
    </source>
</evidence>
<keyword evidence="3 9" id="KW-0378">Hydrolase</keyword>
<dbReference type="PROSITE" id="PS51192">
    <property type="entry name" value="HELICASE_ATP_BIND_1"/>
    <property type="match status" value="1"/>
</dbReference>
<dbReference type="SUPFAM" id="SSF52540">
    <property type="entry name" value="P-loop containing nucleoside triphosphate hydrolases"/>
    <property type="match status" value="1"/>
</dbReference>
<dbReference type="InterPro" id="IPR000629">
    <property type="entry name" value="RNA-helicase_DEAD-box_CS"/>
</dbReference>
<keyword evidence="4 9" id="KW-0347">Helicase</keyword>
<dbReference type="PANTHER" id="PTHR47959:SF15">
    <property type="entry name" value="RNA HELICASE"/>
    <property type="match status" value="1"/>
</dbReference>
<evidence type="ECO:0000256" key="6">
    <source>
        <dbReference type="ARBA" id="ARBA00022884"/>
    </source>
</evidence>